<feature type="transmembrane region" description="Helical" evidence="1">
    <location>
        <begin position="354"/>
        <end position="378"/>
    </location>
</feature>
<reference evidence="4" key="1">
    <citation type="submission" date="2018-07" db="EMBL/GenBank/DDBJ databases">
        <authorList>
            <person name="Liu B.-T."/>
            <person name="Du Z."/>
        </authorList>
    </citation>
    <scope>NUCLEOTIDE SEQUENCE [LARGE SCALE GENOMIC DNA]</scope>
    <source>
        <strain evidence="4">XYN52</strain>
    </source>
</reference>
<feature type="transmembrane region" description="Helical" evidence="1">
    <location>
        <begin position="315"/>
        <end position="333"/>
    </location>
</feature>
<dbReference type="PANTHER" id="PTHR35342">
    <property type="entry name" value="TRICARBOXYLIC TRANSPORT PROTEIN"/>
    <property type="match status" value="1"/>
</dbReference>
<evidence type="ECO:0000313" key="4">
    <source>
        <dbReference type="Proteomes" id="UP000253759"/>
    </source>
</evidence>
<dbReference type="InterPro" id="IPR002823">
    <property type="entry name" value="DUF112_TM"/>
</dbReference>
<feature type="transmembrane region" description="Helical" evidence="1">
    <location>
        <begin position="138"/>
        <end position="161"/>
    </location>
</feature>
<evidence type="ECO:0000256" key="1">
    <source>
        <dbReference type="SAM" id="Phobius"/>
    </source>
</evidence>
<accession>A0A369VZN3</accession>
<comment type="caution">
    <text evidence="3">The sequence shown here is derived from an EMBL/GenBank/DDBJ whole genome shotgun (WGS) entry which is preliminary data.</text>
</comment>
<dbReference type="EMBL" id="QQNH01000031">
    <property type="protein sequence ID" value="RDE07856.1"/>
    <property type="molecule type" value="Genomic_DNA"/>
</dbReference>
<organism evidence="3 4">
    <name type="scientific">Pelagibacterium lacus</name>
    <dbReference type="NCBI Taxonomy" id="2282655"/>
    <lineage>
        <taxon>Bacteria</taxon>
        <taxon>Pseudomonadati</taxon>
        <taxon>Pseudomonadota</taxon>
        <taxon>Alphaproteobacteria</taxon>
        <taxon>Hyphomicrobiales</taxon>
        <taxon>Devosiaceae</taxon>
        <taxon>Pelagibacterium</taxon>
    </lineage>
</organism>
<evidence type="ECO:0000313" key="3">
    <source>
        <dbReference type="EMBL" id="RDE07856.1"/>
    </source>
</evidence>
<feature type="transmembrane region" description="Helical" evidence="1">
    <location>
        <begin position="20"/>
        <end position="39"/>
    </location>
</feature>
<dbReference type="Proteomes" id="UP000253759">
    <property type="component" value="Unassembled WGS sequence"/>
</dbReference>
<feature type="transmembrane region" description="Helical" evidence="1">
    <location>
        <begin position="258"/>
        <end position="281"/>
    </location>
</feature>
<dbReference type="PANTHER" id="PTHR35342:SF5">
    <property type="entry name" value="TRICARBOXYLIC TRANSPORT PROTEIN"/>
    <property type="match status" value="1"/>
</dbReference>
<dbReference type="OrthoDB" id="7912266at2"/>
<dbReference type="Pfam" id="PF01970">
    <property type="entry name" value="TctA"/>
    <property type="match status" value="1"/>
</dbReference>
<keyword evidence="1" id="KW-0812">Transmembrane</keyword>
<dbReference type="AlphaFoldDB" id="A0A369VZN3"/>
<dbReference type="RefSeq" id="WP_114646905.1">
    <property type="nucleotide sequence ID" value="NZ_QQNH01000031.1"/>
</dbReference>
<gene>
    <name evidence="3" type="ORF">DVH29_14470</name>
</gene>
<proteinExistence type="predicted"/>
<protein>
    <submittedName>
        <fullName evidence="3">Tripartite tricarboxylate transporter permease</fullName>
    </submittedName>
</protein>
<feature type="transmembrane region" description="Helical" evidence="1">
    <location>
        <begin position="166"/>
        <end position="183"/>
    </location>
</feature>
<feature type="transmembrane region" description="Helical" evidence="1">
    <location>
        <begin position="108"/>
        <end position="132"/>
    </location>
</feature>
<keyword evidence="1" id="KW-1133">Transmembrane helix</keyword>
<feature type="transmembrane region" description="Helical" evidence="1">
    <location>
        <begin position="466"/>
        <end position="486"/>
    </location>
</feature>
<keyword evidence="1" id="KW-0472">Membrane</keyword>
<feature type="domain" description="DUF112" evidence="2">
    <location>
        <begin position="20"/>
        <end position="438"/>
    </location>
</feature>
<name>A0A369VZN3_9HYPH</name>
<feature type="transmembrane region" description="Helical" evidence="1">
    <location>
        <begin position="390"/>
        <end position="422"/>
    </location>
</feature>
<keyword evidence="4" id="KW-1185">Reference proteome</keyword>
<sequence>MEFFDHLALGAEVALQPHNLFFCLIGALVGTLIGVLPGIGPVATLSILLPLTFHLEPTSALIMLAGIYYGAQYGGSTTAILVNLPGEASSVITCIDGYEMAKQGRAGAALAIAALGSLFAGIVATILLMLFAPPLASIALQFGPAEYFSLMLLGLATAIVLSQGSLLRAFAMVLMGLLLGTIGTDATTGAQRLTFGMIELSDGIDFVPVAVGLFAIPEIIRNLEFPEARSVVNTKITSILPTREDLARSWKAVLRGTGIGSLLGILPGSGALISSFAAYVAEKRFSKTPDRFGKGAIEGVAAPEAANNASAQMSFVPLLTLGIPGSATLAVMAGAMTMQGIRPGPEVMTTRPDLFWGLIVSMFVGNLMLVIINLPLIGIWVSMLKVPYRLLYLVILVMCCVGVFTVNSSPFDLVLLCIFSLLGIGLRKWKFEMAPLILAFILGPLIEEHLRRAMLISNGDPSVFVTRPISLVFLVLIVALIGAVALPQIRKRRDEAVAE</sequence>
<evidence type="ECO:0000259" key="2">
    <source>
        <dbReference type="Pfam" id="PF01970"/>
    </source>
</evidence>